<gene>
    <name evidence="2" type="ORF">QR680_003551</name>
</gene>
<keyword evidence="1" id="KW-0732">Signal</keyword>
<feature type="signal peptide" evidence="1">
    <location>
        <begin position="1"/>
        <end position="20"/>
    </location>
</feature>
<protein>
    <submittedName>
        <fullName evidence="2">Uncharacterized protein</fullName>
    </submittedName>
</protein>
<reference evidence="2" key="1">
    <citation type="submission" date="2023-06" db="EMBL/GenBank/DDBJ databases">
        <title>Genomic analysis of the entomopathogenic nematode Steinernema hermaphroditum.</title>
        <authorList>
            <person name="Schwarz E.M."/>
            <person name="Heppert J.K."/>
            <person name="Baniya A."/>
            <person name="Schwartz H.T."/>
            <person name="Tan C.-H."/>
            <person name="Antoshechkin I."/>
            <person name="Sternberg P.W."/>
            <person name="Goodrich-Blair H."/>
            <person name="Dillman A.R."/>
        </authorList>
    </citation>
    <scope>NUCLEOTIDE SEQUENCE</scope>
    <source>
        <strain evidence="2">PS9179</strain>
        <tissue evidence="2">Whole animal</tissue>
    </source>
</reference>
<dbReference type="AlphaFoldDB" id="A0AA39HKS6"/>
<dbReference type="EMBL" id="JAUCMV010000003">
    <property type="protein sequence ID" value="KAK0407725.1"/>
    <property type="molecule type" value="Genomic_DNA"/>
</dbReference>
<keyword evidence="3" id="KW-1185">Reference proteome</keyword>
<feature type="chain" id="PRO_5041221318" evidence="1">
    <location>
        <begin position="21"/>
        <end position="873"/>
    </location>
</feature>
<organism evidence="2 3">
    <name type="scientific">Steinernema hermaphroditum</name>
    <dbReference type="NCBI Taxonomy" id="289476"/>
    <lineage>
        <taxon>Eukaryota</taxon>
        <taxon>Metazoa</taxon>
        <taxon>Ecdysozoa</taxon>
        <taxon>Nematoda</taxon>
        <taxon>Chromadorea</taxon>
        <taxon>Rhabditida</taxon>
        <taxon>Tylenchina</taxon>
        <taxon>Panagrolaimomorpha</taxon>
        <taxon>Strongyloidoidea</taxon>
        <taxon>Steinernematidae</taxon>
        <taxon>Steinernema</taxon>
    </lineage>
</organism>
<comment type="caution">
    <text evidence="2">The sequence shown here is derived from an EMBL/GenBank/DDBJ whole genome shotgun (WGS) entry which is preliminary data.</text>
</comment>
<evidence type="ECO:0000256" key="1">
    <source>
        <dbReference type="SAM" id="SignalP"/>
    </source>
</evidence>
<dbReference type="Proteomes" id="UP001175271">
    <property type="component" value="Unassembled WGS sequence"/>
</dbReference>
<evidence type="ECO:0000313" key="3">
    <source>
        <dbReference type="Proteomes" id="UP001175271"/>
    </source>
</evidence>
<evidence type="ECO:0000313" key="2">
    <source>
        <dbReference type="EMBL" id="KAK0407725.1"/>
    </source>
</evidence>
<accession>A0AA39HKS6</accession>
<name>A0AA39HKS6_9BILA</name>
<proteinExistence type="predicted"/>
<sequence length="873" mass="100474">MLSRWLFCFLVVVNLSTGDSERLFKVFHVRVSHSIQVISVTNEVELKKFEKSSDGKKCAKEDVHVGAVFVKSASGKAENLMFICCHKKNCSSFVTDGTITLQGLRYLSNFEVGGDERSIVSTGKSCINLDGYYETHDAGACILHIDENGAFGGSLASYSSFGNERNTINCDVGDMCYQQITQYGYQLTCCCFHGSSDCAYSTGYETNTQRFYNRFMAVPSNTDKNEDMRALNFFHRDASGKREVHCAYGTFVENPIGGGIAYAKNGSIYIGTDDVPQMVERSKVEAPKSTCGLLFSFKPHNLEEYIYSMHVEMGSFPQCDEPEKKYSNWRFIKPHCPLNIKENDTVSFLTCCNNMDGCNHVTKYFDFEQLSDMTDDRKEFGYYFPWRPLCGHNAATYLNMFHHKDHVVNCDYYYDIAKNKAVELYGWNSLRTSKEKVTVGRYGCIRRTALLERNDCAEARFYTPLDYPIRDFIQCSKTYEMGDTRPSSEFTTAMFLEAYEKLKHSCLTTNNRPIELGRLNNLTSMADSPIQACYFFLQPSGQRYMLQAGPVSEDEEDVFEFYNEHFISQLLVDGIAYSYNSMTEETILICAGNETLCQQKGILTELMLPIHHANNLDSNFLRAPECGEEKCIKDLGCYKYRSLIYSSPPKEGCISNIRQEDSHLLKCMDGTWRSGQKCFDLLEDAVDGRARLRSSFLRGFVRRGFLGKASKSRNDYDQFYCDNFEAKDNNDSEVQYDDDYDSEFQYDDSGLQYYDDYDFEIEHDQFYYDADDYSEPSDDDFRGPDFKACIFHASLEQIIDIQTAKCRQNKYEPTAQRCRMSAWRSLQWRWFDNSRRFRIRANGGNVWVIAEKNKLPNRRLIPIVRSRLSSERS</sequence>